<dbReference type="GO" id="GO:0005975">
    <property type="term" value="P:carbohydrate metabolic process"/>
    <property type="evidence" value="ECO:0007669"/>
    <property type="project" value="InterPro"/>
</dbReference>
<dbReference type="PANTHER" id="PTHR42812:SF5">
    <property type="entry name" value="ENDO-ARABINASE"/>
    <property type="match status" value="1"/>
</dbReference>
<feature type="active site" description="Proton acceptor" evidence="4">
    <location>
        <position position="123"/>
    </location>
</feature>
<dbReference type="InterPro" id="IPR023296">
    <property type="entry name" value="Glyco_hydro_beta-prop_sf"/>
</dbReference>
<dbReference type="PANTHER" id="PTHR42812">
    <property type="entry name" value="BETA-XYLOSIDASE"/>
    <property type="match status" value="1"/>
</dbReference>
<evidence type="ECO:0000256" key="2">
    <source>
        <dbReference type="ARBA" id="ARBA00022801"/>
    </source>
</evidence>
<sequence>MLISQPSALPGPSDRLYMTSRLTDTEIEAQLNDLYAAVPASQKVLSSEDMPIMSVSSSPWGRIIFFLLFIFLFDTASALPTNTSSPVLRPFVLPPPQQHLSRRHKGRGRDKSFSPRLEVNFPDPCLLKDQDDHWVSFATSGSGYHIQIAVADDPFGEWTHLQQDALPGRGWTSGRNYWAPDVRKLEDDSYIMYFSGELPEGGHCIGVARSHNSTGPYTMDPKPFACPRDEGGAIDPAGFFDESTNKRYVVYKVDGNALNNGSGTPIRLQEVSTKDGSTPIGKPVDILDRIASEDGPLVEAPSLVRTAQGKYLLFFSSHMYTGDAYDVKWAMSDRVGGPYTRGSSPFLKTPALGLKGPGGGTSSENGNFMVFHAWCGKGKRCMYAIGYGLDYE</sequence>
<organism evidence="8 9">
    <name type="scientific">Fusarium redolens</name>
    <dbReference type="NCBI Taxonomy" id="48865"/>
    <lineage>
        <taxon>Eukaryota</taxon>
        <taxon>Fungi</taxon>
        <taxon>Dikarya</taxon>
        <taxon>Ascomycota</taxon>
        <taxon>Pezizomycotina</taxon>
        <taxon>Sordariomycetes</taxon>
        <taxon>Hypocreomycetidae</taxon>
        <taxon>Hypocreales</taxon>
        <taxon>Nectriaceae</taxon>
        <taxon>Fusarium</taxon>
        <taxon>Fusarium redolens species complex</taxon>
    </lineage>
</organism>
<dbReference type="GO" id="GO:0004553">
    <property type="term" value="F:hydrolase activity, hydrolyzing O-glycosyl compounds"/>
    <property type="evidence" value="ECO:0007669"/>
    <property type="project" value="InterPro"/>
</dbReference>
<dbReference type="RefSeq" id="XP_046054692.1">
    <property type="nucleotide sequence ID" value="XM_046191535.1"/>
</dbReference>
<feature type="region of interest" description="Disordered" evidence="7">
    <location>
        <begin position="87"/>
        <end position="116"/>
    </location>
</feature>
<dbReference type="Pfam" id="PF04616">
    <property type="entry name" value="Glyco_hydro_43"/>
    <property type="match status" value="1"/>
</dbReference>
<comment type="caution">
    <text evidence="8">The sequence shown here is derived from an EMBL/GenBank/DDBJ whole genome shotgun (WGS) entry which is preliminary data.</text>
</comment>
<dbReference type="InterPro" id="IPR051795">
    <property type="entry name" value="Glycosyl_Hydrlase_43"/>
</dbReference>
<feature type="site" description="Important for catalytic activity, responsible for pKa modulation of the active site Glu and correct orientation of both the proton donor and substrate" evidence="5">
    <location>
        <position position="235"/>
    </location>
</feature>
<comment type="similarity">
    <text evidence="1 6">Belongs to the glycosyl hydrolase 43 family.</text>
</comment>
<evidence type="ECO:0000256" key="3">
    <source>
        <dbReference type="ARBA" id="ARBA00023295"/>
    </source>
</evidence>
<evidence type="ECO:0000256" key="1">
    <source>
        <dbReference type="ARBA" id="ARBA00009865"/>
    </source>
</evidence>
<dbReference type="GeneID" id="70221489"/>
<dbReference type="AlphaFoldDB" id="A0A9P9R5S0"/>
<keyword evidence="3 6" id="KW-0326">Glycosidase</keyword>
<dbReference type="CDD" id="cd08999">
    <property type="entry name" value="GH43_ABN-like"/>
    <property type="match status" value="1"/>
</dbReference>
<evidence type="ECO:0000256" key="4">
    <source>
        <dbReference type="PIRSR" id="PIRSR606710-1"/>
    </source>
</evidence>
<feature type="active site" description="Proton donor" evidence="4">
    <location>
        <position position="299"/>
    </location>
</feature>
<keyword evidence="2 6" id="KW-0378">Hydrolase</keyword>
<evidence type="ECO:0000256" key="5">
    <source>
        <dbReference type="PIRSR" id="PIRSR606710-2"/>
    </source>
</evidence>
<evidence type="ECO:0000313" key="9">
    <source>
        <dbReference type="Proteomes" id="UP000720189"/>
    </source>
</evidence>
<name>A0A9P9R5S0_FUSRE</name>
<dbReference type="Proteomes" id="UP000720189">
    <property type="component" value="Unassembled WGS sequence"/>
</dbReference>
<evidence type="ECO:0000256" key="7">
    <source>
        <dbReference type="SAM" id="MobiDB-lite"/>
    </source>
</evidence>
<proteinExistence type="inferred from homology"/>
<dbReference type="InterPro" id="IPR006710">
    <property type="entry name" value="Glyco_hydro_43"/>
</dbReference>
<dbReference type="Gene3D" id="2.115.10.20">
    <property type="entry name" value="Glycosyl hydrolase domain, family 43"/>
    <property type="match status" value="1"/>
</dbReference>
<dbReference type="OrthoDB" id="3879658at2759"/>
<accession>A0A9P9R5S0</accession>
<reference evidence="8" key="1">
    <citation type="journal article" date="2021" name="Nat. Commun.">
        <title>Genetic determinants of endophytism in the Arabidopsis root mycobiome.</title>
        <authorList>
            <person name="Mesny F."/>
            <person name="Miyauchi S."/>
            <person name="Thiergart T."/>
            <person name="Pickel B."/>
            <person name="Atanasova L."/>
            <person name="Karlsson M."/>
            <person name="Huettel B."/>
            <person name="Barry K.W."/>
            <person name="Haridas S."/>
            <person name="Chen C."/>
            <person name="Bauer D."/>
            <person name="Andreopoulos W."/>
            <person name="Pangilinan J."/>
            <person name="LaButti K."/>
            <person name="Riley R."/>
            <person name="Lipzen A."/>
            <person name="Clum A."/>
            <person name="Drula E."/>
            <person name="Henrissat B."/>
            <person name="Kohler A."/>
            <person name="Grigoriev I.V."/>
            <person name="Martin F.M."/>
            <person name="Hacquard S."/>
        </authorList>
    </citation>
    <scope>NUCLEOTIDE SEQUENCE</scope>
    <source>
        <strain evidence="8">MPI-CAGE-AT-0023</strain>
    </source>
</reference>
<evidence type="ECO:0000256" key="6">
    <source>
        <dbReference type="RuleBase" id="RU361187"/>
    </source>
</evidence>
<keyword evidence="9" id="KW-1185">Reference proteome</keyword>
<dbReference type="SUPFAM" id="SSF75005">
    <property type="entry name" value="Arabinanase/levansucrase/invertase"/>
    <property type="match status" value="1"/>
</dbReference>
<protein>
    <submittedName>
        <fullName evidence="8">Glycosyl hydrolase</fullName>
    </submittedName>
</protein>
<dbReference type="EMBL" id="JAGMUX010000002">
    <property type="protein sequence ID" value="KAH7266873.1"/>
    <property type="molecule type" value="Genomic_DNA"/>
</dbReference>
<evidence type="ECO:0000313" key="8">
    <source>
        <dbReference type="EMBL" id="KAH7266873.1"/>
    </source>
</evidence>
<gene>
    <name evidence="8" type="ORF">BKA55DRAFT_553553</name>
</gene>